<sequence>MRANKRNKPTNIVVLRDGLCEGQYRMAVDVELQSIKNALGKFYSAGRPAKYVHVMLSQKHNTRHFIKTNDVFSLQPGSFIDDGARKDLVQLHCSSSCNIKMSTKVAKVAQNNEKWIEVMQNMRSLAETRKMLKSDERELLSLAFKNVVEFHRSSWRVISSIEQKTEGSEKKQQMAKESREMVENELRIFCEDLIDLLDNILIPSDVYHESEVLYLKTKGDCYYHLAEVLTGADRSAVVDKSQHFYEEAYKSSKTSMNVLTPSHLGLALNFSVFYYEIKQDPAKAYELAKQAFDDAMAKLSTLNRDSYKDSTRILQLLEKYVKLWALDTAADDQDVGGQMGETGGN</sequence>
<accession>A0AC34RLG4</accession>
<name>A0AC34RLG4_9BILA</name>
<dbReference type="WBParaSite" id="JU765_v2.g7925.t1">
    <property type="protein sequence ID" value="JU765_v2.g7925.t1"/>
    <property type="gene ID" value="JU765_v2.g7925"/>
</dbReference>
<evidence type="ECO:0000313" key="1">
    <source>
        <dbReference type="Proteomes" id="UP000887576"/>
    </source>
</evidence>
<reference evidence="2" key="1">
    <citation type="submission" date="2022-11" db="UniProtKB">
        <authorList>
            <consortium name="WormBaseParasite"/>
        </authorList>
    </citation>
    <scope>IDENTIFICATION</scope>
</reference>
<proteinExistence type="predicted"/>
<organism evidence="1 2">
    <name type="scientific">Panagrolaimus sp. JU765</name>
    <dbReference type="NCBI Taxonomy" id="591449"/>
    <lineage>
        <taxon>Eukaryota</taxon>
        <taxon>Metazoa</taxon>
        <taxon>Ecdysozoa</taxon>
        <taxon>Nematoda</taxon>
        <taxon>Chromadorea</taxon>
        <taxon>Rhabditida</taxon>
        <taxon>Tylenchina</taxon>
        <taxon>Panagrolaimomorpha</taxon>
        <taxon>Panagrolaimoidea</taxon>
        <taxon>Panagrolaimidae</taxon>
        <taxon>Panagrolaimus</taxon>
    </lineage>
</organism>
<dbReference type="Proteomes" id="UP000887576">
    <property type="component" value="Unplaced"/>
</dbReference>
<protein>
    <submittedName>
        <fullName evidence="2">Piwi domain-containing protein</fullName>
    </submittedName>
</protein>
<evidence type="ECO:0000313" key="2">
    <source>
        <dbReference type="WBParaSite" id="JU765_v2.g7925.t1"/>
    </source>
</evidence>